<feature type="compositionally biased region" description="Low complexity" evidence="2">
    <location>
        <begin position="781"/>
        <end position="792"/>
    </location>
</feature>
<feature type="domain" description="RGS" evidence="4">
    <location>
        <begin position="428"/>
        <end position="585"/>
    </location>
</feature>
<dbReference type="SMART" id="SM00313">
    <property type="entry name" value="PXA"/>
    <property type="match status" value="1"/>
</dbReference>
<dbReference type="Pfam" id="PF00615">
    <property type="entry name" value="RGS"/>
    <property type="match status" value="1"/>
</dbReference>
<dbReference type="InterPro" id="IPR044926">
    <property type="entry name" value="RGS_subdomain_2"/>
</dbReference>
<feature type="transmembrane region" description="Helical" evidence="3">
    <location>
        <begin position="40"/>
        <end position="60"/>
    </location>
</feature>
<evidence type="ECO:0000259" key="6">
    <source>
        <dbReference type="PROSITE" id="PS51207"/>
    </source>
</evidence>
<evidence type="ECO:0000256" key="1">
    <source>
        <dbReference type="ARBA" id="ARBA00010883"/>
    </source>
</evidence>
<accession>A0ABQ8EWT1</accession>
<evidence type="ECO:0008006" key="9">
    <source>
        <dbReference type="Google" id="ProtNLM"/>
    </source>
</evidence>
<evidence type="ECO:0000259" key="4">
    <source>
        <dbReference type="PROSITE" id="PS50132"/>
    </source>
</evidence>
<dbReference type="Pfam" id="PF02194">
    <property type="entry name" value="PXA"/>
    <property type="match status" value="1"/>
</dbReference>
<feature type="compositionally biased region" description="Basic and acidic residues" evidence="2">
    <location>
        <begin position="735"/>
        <end position="768"/>
    </location>
</feature>
<dbReference type="PROSITE" id="PS51207">
    <property type="entry name" value="PXA"/>
    <property type="match status" value="1"/>
</dbReference>
<feature type="region of interest" description="Disordered" evidence="2">
    <location>
        <begin position="735"/>
        <end position="842"/>
    </location>
</feature>
<dbReference type="InterPro" id="IPR016137">
    <property type="entry name" value="RGS"/>
</dbReference>
<proteinExistence type="inferred from homology"/>
<feature type="compositionally biased region" description="Low complexity" evidence="2">
    <location>
        <begin position="1330"/>
        <end position="1349"/>
    </location>
</feature>
<feature type="domain" description="PX" evidence="5">
    <location>
        <begin position="1150"/>
        <end position="1270"/>
    </location>
</feature>
<dbReference type="InterPro" id="IPR001683">
    <property type="entry name" value="PX_dom"/>
</dbReference>
<dbReference type="PANTHER" id="PTHR22775">
    <property type="entry name" value="SORTING NEXIN"/>
    <property type="match status" value="1"/>
</dbReference>
<feature type="compositionally biased region" description="Basic and acidic residues" evidence="2">
    <location>
        <begin position="991"/>
        <end position="1012"/>
    </location>
</feature>
<dbReference type="Pfam" id="PF08628">
    <property type="entry name" value="Nexin_C"/>
    <property type="match status" value="1"/>
</dbReference>
<sequence>MAMEELIHSIVDHPRVYAALVLLPALSFISPLLYQFSFHLSVVLALAVLFSIWTTLSDIVHNRKDLGRVRDRLGFFQSGLEARQIAVNSGHSIRQFHLCSPARWARINAARKREVMHFKPRQYTHHDQIQQSLNKLVEYITQDFVRSWYTHISTEPAFVSRVEQALHNAFAEIQTRIDRIDVAQILVAKVCPAIVAHALEIRKAETLLRAESIQKKVPESDEFDYQLARYYLNGNLHPAVSTAPTQNMELELAHLRSRIKLFIPLLFQKSEIGSSIFTALVREILVCRIIQPVVAMLSDPDYWNQTFDSLADAIAQHEQSPGENSSGLSKPPTFDEYVTQIKTCDNLADAIRIRDIISIELQKKKSDISGYDGDDIVHGVKVSKVQGYIRRLDVAKRRVDKRILVLGGRHKKGLRDADAEDILTDSPLLSSLFDDPQLLSYFVEYMEHAGRLHVVQFYIRGLMLLSQLNLSDINSGDLEDTLEMDPLLCTLWDIHSLSDDIQRLFKEYFSKDSPSRISELSPATIKALQGVVDSLAIGDYAFSRDVLIVRGELRYIIQALEEVYRIIDRDDYPGFIWSDFYLRMMAHIVPDVSDTNSTLQTGVNSKNGGKAVVPITITVTTEDGSAVQNRMSSDSDRSPVGADFAGGLDYGLGDDSLHKSKGRSIIDAVFKGKRKTPIKFFSHSSPMNVSSDDPGTPVPVRIENTANIEGELHSLVNSDENSFVSFIRKKTSRMLGDDRAVASRDEGVKESRSTDLTRHFSRGGREVPIDSIKNSPHDGGSLSNSNHYSSSSQVLHFQPTVASHLGKSESLPDSDYTTTTTSLQIPPQETDSAKGLFSFGPFKRKNKHGEKFDIVSTENIRCDPTNVDFLDTATSNQLQSTSQSEGNPSSYHPSHSSTVAPKPHLSDPALREGSTKSITPPSVSSDDNISKVPASSRSTGEFSSLGTTSFGESTTSPLFQQGSKPIDELSFQERKVSLQRHISPPALTSASKEDSPVHHFEDTTSGDGHDSDTEFLQSHKLARADDEDIQSWLEESNGIHLTGVPRSPSELALQYPPGQDILPSMIIAPKRILKINQELLRLQADSDDVSLQLEKCEESVQGLKKEDDGLLKQRKQLHYMRIGIDEEIRRLVTEKRSLEMNELDNVIAPGQTTVSIGESYVANEEGKDYVIYPVQVQRSSSEGVTSGWVVVRRYSEFLSMHQALRIRYPTIIQQYEMPGKLLNGLMKLKKQSFELRRVSLEKYLQSLLHHMEICKSVEFRKFLCHPSISRLLFHTDTGGHQAKRSFFKSIFHTMDEGIDTFWQRLRTAQHNQAANDIYSDNQHHQPATAFTPSLTGSSPSPSFSHHPVSNPNLLTNKTSTLFGPSTPSFGLDASSHSMNFGLSRIEQGSGVPPTSATDAIIDVFIEIFELKEKNNWLRRQAVVLFLQQLFGGTVERRVNELLRWVVCEENTAYMLTGIIGTFWPKGVWDPQLPTRTIEDKRRSRLAAQGKLATLLPEMLGGVVGRQNAKRGALRWCSLFQNRRLNQHLVYTIMDDLLVTLFPETSN</sequence>
<feature type="domain" description="PXA" evidence="6">
    <location>
        <begin position="126"/>
        <end position="314"/>
    </location>
</feature>
<feature type="compositionally biased region" description="Polar residues" evidence="2">
    <location>
        <begin position="815"/>
        <end position="830"/>
    </location>
</feature>
<feature type="compositionally biased region" description="Polar residues" evidence="2">
    <location>
        <begin position="915"/>
        <end position="963"/>
    </location>
</feature>
<protein>
    <recommendedName>
        <fullName evidence="9">PXA domain-containing protein</fullName>
    </recommendedName>
</protein>
<dbReference type="InterPro" id="IPR013937">
    <property type="entry name" value="Sorting_nexin_C"/>
</dbReference>
<dbReference type="InterPro" id="IPR036305">
    <property type="entry name" value="RGS_sf"/>
</dbReference>
<dbReference type="Proteomes" id="UP001648503">
    <property type="component" value="Unassembled WGS sequence"/>
</dbReference>
<evidence type="ECO:0000259" key="5">
    <source>
        <dbReference type="PROSITE" id="PS50195"/>
    </source>
</evidence>
<evidence type="ECO:0000313" key="8">
    <source>
        <dbReference type="Proteomes" id="UP001648503"/>
    </source>
</evidence>
<dbReference type="SUPFAM" id="SSF48097">
    <property type="entry name" value="Regulator of G-protein signaling, RGS"/>
    <property type="match status" value="1"/>
</dbReference>
<name>A0ABQ8EWT1_9FUNG</name>
<evidence type="ECO:0000256" key="2">
    <source>
        <dbReference type="SAM" id="MobiDB-lite"/>
    </source>
</evidence>
<dbReference type="SMART" id="SM00315">
    <property type="entry name" value="RGS"/>
    <property type="match status" value="1"/>
</dbReference>
<dbReference type="PANTHER" id="PTHR22775:SF3">
    <property type="entry name" value="SORTING NEXIN-13"/>
    <property type="match status" value="1"/>
</dbReference>
<keyword evidence="3" id="KW-0812">Transmembrane</keyword>
<feature type="region of interest" description="Disordered" evidence="2">
    <location>
        <begin position="986"/>
        <end position="1013"/>
    </location>
</feature>
<gene>
    <name evidence="7" type="ORF">BASA50_011286</name>
</gene>
<keyword evidence="8" id="KW-1185">Reference proteome</keyword>
<comment type="caution">
    <text evidence="7">The sequence shown here is derived from an EMBL/GenBank/DDBJ whole genome shotgun (WGS) entry which is preliminary data.</text>
</comment>
<keyword evidence="3" id="KW-1133">Transmembrane helix</keyword>
<reference evidence="7 8" key="1">
    <citation type="submission" date="2021-02" db="EMBL/GenBank/DDBJ databases">
        <title>Variation within the Batrachochytrium salamandrivorans European outbreak.</title>
        <authorList>
            <person name="Kelly M."/>
            <person name="Pasmans F."/>
            <person name="Shea T.P."/>
            <person name="Munoz J.F."/>
            <person name="Carranza S."/>
            <person name="Cuomo C.A."/>
            <person name="Martel A."/>
        </authorList>
    </citation>
    <scope>NUCLEOTIDE SEQUENCE [LARGE SCALE GENOMIC DNA]</scope>
    <source>
        <strain evidence="7 8">AMFP18/2</strain>
    </source>
</reference>
<comment type="similarity">
    <text evidence="1">Belongs to the sorting nexin family.</text>
</comment>
<dbReference type="PROSITE" id="PS50132">
    <property type="entry name" value="RGS"/>
    <property type="match status" value="1"/>
</dbReference>
<organism evidence="7 8">
    <name type="scientific">Batrachochytrium salamandrivorans</name>
    <dbReference type="NCBI Taxonomy" id="1357716"/>
    <lineage>
        <taxon>Eukaryota</taxon>
        <taxon>Fungi</taxon>
        <taxon>Fungi incertae sedis</taxon>
        <taxon>Chytridiomycota</taxon>
        <taxon>Chytridiomycota incertae sedis</taxon>
        <taxon>Chytridiomycetes</taxon>
        <taxon>Rhizophydiales</taxon>
        <taxon>Rhizophydiales incertae sedis</taxon>
        <taxon>Batrachochytrium</taxon>
    </lineage>
</organism>
<dbReference type="Pfam" id="PF00787">
    <property type="entry name" value="PX"/>
    <property type="match status" value="1"/>
</dbReference>
<keyword evidence="3" id="KW-0472">Membrane</keyword>
<dbReference type="InterPro" id="IPR003114">
    <property type="entry name" value="Phox_assoc"/>
</dbReference>
<dbReference type="SUPFAM" id="SSF64268">
    <property type="entry name" value="PX domain"/>
    <property type="match status" value="1"/>
</dbReference>
<feature type="region of interest" description="Disordered" evidence="2">
    <location>
        <begin position="1328"/>
        <end position="1349"/>
    </location>
</feature>
<dbReference type="Gene3D" id="3.30.1520.10">
    <property type="entry name" value="Phox-like domain"/>
    <property type="match status" value="1"/>
</dbReference>
<feature type="transmembrane region" description="Helical" evidence="3">
    <location>
        <begin position="16"/>
        <end position="34"/>
    </location>
</feature>
<evidence type="ECO:0000256" key="3">
    <source>
        <dbReference type="SAM" id="Phobius"/>
    </source>
</evidence>
<feature type="compositionally biased region" description="Polar residues" evidence="2">
    <location>
        <begin position="875"/>
        <end position="899"/>
    </location>
</feature>
<dbReference type="SMART" id="SM00312">
    <property type="entry name" value="PX"/>
    <property type="match status" value="1"/>
</dbReference>
<dbReference type="EMBL" id="JAFCIX010000555">
    <property type="protein sequence ID" value="KAH6587682.1"/>
    <property type="molecule type" value="Genomic_DNA"/>
</dbReference>
<evidence type="ECO:0000313" key="7">
    <source>
        <dbReference type="EMBL" id="KAH6587682.1"/>
    </source>
</evidence>
<dbReference type="InterPro" id="IPR036871">
    <property type="entry name" value="PX_dom_sf"/>
</dbReference>
<dbReference type="Gene3D" id="1.10.167.10">
    <property type="entry name" value="Regulator of G-protein Signalling 4, domain 2"/>
    <property type="match status" value="1"/>
</dbReference>
<feature type="region of interest" description="Disordered" evidence="2">
    <location>
        <begin position="875"/>
        <end position="963"/>
    </location>
</feature>
<dbReference type="PROSITE" id="PS50195">
    <property type="entry name" value="PX"/>
    <property type="match status" value="1"/>
</dbReference>